<dbReference type="Gene3D" id="3.30.2010.10">
    <property type="entry name" value="Metalloproteases ('zincins'), catalytic domain"/>
    <property type="match status" value="1"/>
</dbReference>
<evidence type="ECO:0000256" key="1">
    <source>
        <dbReference type="SAM" id="Phobius"/>
    </source>
</evidence>
<gene>
    <name evidence="3" type="primary">blaR1_1</name>
    <name evidence="3" type="ORF">GALL_167620</name>
</gene>
<proteinExistence type="predicted"/>
<protein>
    <submittedName>
        <fullName evidence="3">Regulatory protein BlaR1</fullName>
    </submittedName>
</protein>
<keyword evidence="1" id="KW-0812">Transmembrane</keyword>
<comment type="caution">
    <text evidence="3">The sequence shown here is derived from an EMBL/GenBank/DDBJ whole genome shotgun (WGS) entry which is preliminary data.</text>
</comment>
<name>A0A1J5RYC1_9ZZZZ</name>
<dbReference type="Pfam" id="PF05569">
    <property type="entry name" value="Peptidase_M56"/>
    <property type="match status" value="1"/>
</dbReference>
<dbReference type="InterPro" id="IPR052173">
    <property type="entry name" value="Beta-lactam_resp_regulator"/>
</dbReference>
<dbReference type="CDD" id="cd07341">
    <property type="entry name" value="M56_BlaR1_MecR1_like"/>
    <property type="match status" value="1"/>
</dbReference>
<feature type="domain" description="Peptidase M56" evidence="2">
    <location>
        <begin position="76"/>
        <end position="297"/>
    </location>
</feature>
<feature type="transmembrane region" description="Helical" evidence="1">
    <location>
        <begin position="20"/>
        <end position="38"/>
    </location>
</feature>
<dbReference type="PANTHER" id="PTHR34978:SF3">
    <property type="entry name" value="SLR0241 PROTEIN"/>
    <property type="match status" value="1"/>
</dbReference>
<feature type="transmembrane region" description="Helical" evidence="1">
    <location>
        <begin position="50"/>
        <end position="68"/>
    </location>
</feature>
<evidence type="ECO:0000259" key="2">
    <source>
        <dbReference type="Pfam" id="PF05569"/>
    </source>
</evidence>
<keyword evidence="1" id="KW-1133">Transmembrane helix</keyword>
<accession>A0A1J5RYC1</accession>
<reference evidence="3" key="1">
    <citation type="submission" date="2016-10" db="EMBL/GenBank/DDBJ databases">
        <title>Sequence of Gallionella enrichment culture.</title>
        <authorList>
            <person name="Poehlein A."/>
            <person name="Muehling M."/>
            <person name="Daniel R."/>
        </authorList>
    </citation>
    <scope>NUCLEOTIDE SEQUENCE</scope>
</reference>
<dbReference type="InterPro" id="IPR008756">
    <property type="entry name" value="Peptidase_M56"/>
</dbReference>
<sequence>MQAAFHSPFLQALGYAIANSLWQMALVWILFSFIHIIFKPVAANKYRLGIAAQLIGFIWFVVTLQFYLKKCSDAFASNSSLYHASDIAVVFPETTHSFSSVILNVLIKAEQLLPFLSFAYLLLLGVLLIRWTNQYYRTQFIRSKGLQEIDEQWKVFVERIAEQLHIYNKIEIYVSELIKSPLTIGFVKPIILVPLASINHLTVPQLEAVLLHEIAHIKRYDYLLNIIISVVETTLFFNPFTQLIGNHIKRERENSCDDWVLQFKYNPAMYAEALLQIAYLSNNQTPVAPSFSMNATKQNGDLLSRVKRIIGINDTGFKYRYQLLSLLLITGILSSAAWITPASFAKKQTVQVAKKTESIVVEPMAAKIDNPLFNPVFFLKKPLQKEVEKNIKLIVKNINVSEKVSKQTNEMLATIAPAAVNTFNDLEINDDGNDAVFNLNAPDLKELNAPLFKIDTAVVKNKMQHVFGNQFSFPFEKINAELKKAKKEIERSAIDNQLQILAENKKWKDELNKIFVELNSQDFPFTANVLDPKMRREINVMMRKADSVRMNKIRSIQHMQHQRLQDEKMIIEAPPVPFVFVNNNETENPVQKNYTVKKTISVVHHDQKSTGNRFEIIFTSNEEQNNTPHKILIEVQNK</sequence>
<keyword evidence="1" id="KW-0472">Membrane</keyword>
<feature type="transmembrane region" description="Helical" evidence="1">
    <location>
        <begin position="323"/>
        <end position="344"/>
    </location>
</feature>
<dbReference type="PANTHER" id="PTHR34978">
    <property type="entry name" value="POSSIBLE SENSOR-TRANSDUCER PROTEIN BLAR"/>
    <property type="match status" value="1"/>
</dbReference>
<dbReference type="AlphaFoldDB" id="A0A1J5RYC1"/>
<evidence type="ECO:0000313" key="3">
    <source>
        <dbReference type="EMBL" id="OIR01129.1"/>
    </source>
</evidence>
<dbReference type="EMBL" id="MLJW01000087">
    <property type="protein sequence ID" value="OIR01129.1"/>
    <property type="molecule type" value="Genomic_DNA"/>
</dbReference>
<organism evidence="3">
    <name type="scientific">mine drainage metagenome</name>
    <dbReference type="NCBI Taxonomy" id="410659"/>
    <lineage>
        <taxon>unclassified sequences</taxon>
        <taxon>metagenomes</taxon>
        <taxon>ecological metagenomes</taxon>
    </lineage>
</organism>
<feature type="transmembrane region" description="Helical" evidence="1">
    <location>
        <begin position="112"/>
        <end position="132"/>
    </location>
</feature>